<organism evidence="3 4">
    <name type="scientific">Kitasatospora terrestris</name>
    <dbReference type="NCBI Taxonomy" id="258051"/>
    <lineage>
        <taxon>Bacteria</taxon>
        <taxon>Bacillati</taxon>
        <taxon>Actinomycetota</taxon>
        <taxon>Actinomycetes</taxon>
        <taxon>Kitasatosporales</taxon>
        <taxon>Streptomycetaceae</taxon>
        <taxon>Kitasatospora</taxon>
    </lineage>
</organism>
<dbReference type="PANTHER" id="PTHR46268">
    <property type="entry name" value="STRESS RESPONSE PROTEIN NHAX"/>
    <property type="match status" value="1"/>
</dbReference>
<gene>
    <name evidence="3" type="ORF">GCM10023235_05180</name>
</gene>
<protein>
    <submittedName>
        <fullName evidence="3">Universal stress protein</fullName>
    </submittedName>
</protein>
<name>A0ABP9DBU1_9ACTN</name>
<dbReference type="EMBL" id="BAABIS010000001">
    <property type="protein sequence ID" value="GAA4833653.1"/>
    <property type="molecule type" value="Genomic_DNA"/>
</dbReference>
<evidence type="ECO:0000256" key="1">
    <source>
        <dbReference type="ARBA" id="ARBA00008791"/>
    </source>
</evidence>
<evidence type="ECO:0000313" key="4">
    <source>
        <dbReference type="Proteomes" id="UP001501752"/>
    </source>
</evidence>
<evidence type="ECO:0000313" key="3">
    <source>
        <dbReference type="EMBL" id="GAA4833653.1"/>
    </source>
</evidence>
<dbReference type="InterPro" id="IPR014729">
    <property type="entry name" value="Rossmann-like_a/b/a_fold"/>
</dbReference>
<accession>A0ABP9DBU1</accession>
<dbReference type="RefSeq" id="WP_345695109.1">
    <property type="nucleotide sequence ID" value="NZ_BAABIS010000001.1"/>
</dbReference>
<dbReference type="SUPFAM" id="SSF52402">
    <property type="entry name" value="Adenine nucleotide alpha hydrolases-like"/>
    <property type="match status" value="2"/>
</dbReference>
<dbReference type="Gene3D" id="3.40.50.620">
    <property type="entry name" value="HUPs"/>
    <property type="match status" value="2"/>
</dbReference>
<reference evidence="4" key="1">
    <citation type="journal article" date="2019" name="Int. J. Syst. Evol. Microbiol.">
        <title>The Global Catalogue of Microorganisms (GCM) 10K type strain sequencing project: providing services to taxonomists for standard genome sequencing and annotation.</title>
        <authorList>
            <consortium name="The Broad Institute Genomics Platform"/>
            <consortium name="The Broad Institute Genome Sequencing Center for Infectious Disease"/>
            <person name="Wu L."/>
            <person name="Ma J."/>
        </authorList>
    </citation>
    <scope>NUCLEOTIDE SEQUENCE [LARGE SCALE GENOMIC DNA]</scope>
    <source>
        <strain evidence="4">JCM 13006</strain>
    </source>
</reference>
<dbReference type="InterPro" id="IPR006016">
    <property type="entry name" value="UspA"/>
</dbReference>
<comment type="caution">
    <text evidence="3">The sequence shown here is derived from an EMBL/GenBank/DDBJ whole genome shotgun (WGS) entry which is preliminary data.</text>
</comment>
<dbReference type="Proteomes" id="UP001501752">
    <property type="component" value="Unassembled WGS sequence"/>
</dbReference>
<comment type="similarity">
    <text evidence="1">Belongs to the universal stress protein A family.</text>
</comment>
<evidence type="ECO:0000259" key="2">
    <source>
        <dbReference type="Pfam" id="PF00582"/>
    </source>
</evidence>
<proteinExistence type="inferred from homology"/>
<feature type="domain" description="UspA" evidence="2">
    <location>
        <begin position="8"/>
        <end position="145"/>
    </location>
</feature>
<dbReference type="Pfam" id="PF00582">
    <property type="entry name" value="Usp"/>
    <property type="match status" value="2"/>
</dbReference>
<dbReference type="InterPro" id="IPR006015">
    <property type="entry name" value="Universal_stress_UspA"/>
</dbReference>
<sequence>MTSAGDRRPIVLGVDALHVSPMVVAWAADAAGRSAVPLRLVHAVREELRDLRGYDGGRFHQALRHSGEAALEKAAGLVHERYPGLVVESVLVEGNPAPVLCRESERAELLVVGSRGLNRLEEALSGYSVTVPVSAQAHCPVAVVRAPEHSSQEPPYVVVGVDGSAASERAVAFAAELAEHRGAALRAVSAWQVSLHVPVDEERAVAEVRRQLHEVTAGCLIDHPDLDLTHEVLQGHPVDELSRTAAHALAVVVGRRGHGGFTGMRLGSVPHGLLHRAPCPVITVPAGTGAPSKNT</sequence>
<keyword evidence="4" id="KW-1185">Reference proteome</keyword>
<dbReference type="PANTHER" id="PTHR46268:SF6">
    <property type="entry name" value="UNIVERSAL STRESS PROTEIN UP12"/>
    <property type="match status" value="1"/>
</dbReference>
<feature type="domain" description="UspA" evidence="2">
    <location>
        <begin position="157"/>
        <end position="285"/>
    </location>
</feature>
<dbReference type="PRINTS" id="PR01438">
    <property type="entry name" value="UNVRSLSTRESS"/>
</dbReference>